<dbReference type="Proteomes" id="UP000295550">
    <property type="component" value="Unassembled WGS sequence"/>
</dbReference>
<sequence>MSLDNSSDNSPWSSYDPNTVIYYKILNGNYNTLNNVKVRLEGASDKTLVLEKGQSFVLNFVKASDGSYYFKYSGAKVQQVDFNDGGSGDDLTFPGYSSNPSSSTVVTYNSGDILGNIYDVLQLRTHEYINKFDDVDGVDGGPAAKFTQSVQGNTLVLQIDYK</sequence>
<reference evidence="1 2" key="1">
    <citation type="journal article" date="2019" name="Int. J. Syst. Evol. Microbiol.">
        <title>Photorhabdus khanii subsp. guanajuatensis subsp. nov., isolated from Heterorhabditis atacamensis, and Photorhabdus luminescens subsp. mexicana subsp. nov., isolated from Heterorhabditis mexicana entomopathogenic nematodes.</title>
        <authorList>
            <person name="Machado R.A.R."/>
            <person name="Bruno P."/>
            <person name="Arce C.C.M."/>
            <person name="Liechti N."/>
            <person name="Kohler A."/>
            <person name="Bernal J."/>
            <person name="Bruggmann R."/>
            <person name="Turlings T.C.J."/>
        </authorList>
    </citation>
    <scope>NUCLEOTIDE SEQUENCE [LARGE SCALE GENOMIC DNA]</scope>
    <source>
        <strain evidence="1 2">MEX47-22</strain>
    </source>
</reference>
<evidence type="ECO:0000313" key="2">
    <source>
        <dbReference type="Proteomes" id="UP000295550"/>
    </source>
</evidence>
<dbReference type="RefSeq" id="WP_088374299.1">
    <property type="nucleotide sequence ID" value="NZ_CAWOLF010000004.1"/>
</dbReference>
<name>A0A4R4JKQ2_PHOLU</name>
<organism evidence="1 2">
    <name type="scientific">Photorhabdus luminescens subsp. mexicana</name>
    <dbReference type="NCBI Taxonomy" id="2100167"/>
    <lineage>
        <taxon>Bacteria</taxon>
        <taxon>Pseudomonadati</taxon>
        <taxon>Pseudomonadota</taxon>
        <taxon>Gammaproteobacteria</taxon>
        <taxon>Enterobacterales</taxon>
        <taxon>Morganellaceae</taxon>
        <taxon>Photorhabdus</taxon>
    </lineage>
</organism>
<proteinExistence type="predicted"/>
<protein>
    <submittedName>
        <fullName evidence="1">Uncharacterized protein</fullName>
    </submittedName>
</protein>
<comment type="caution">
    <text evidence="1">The sequence shown here is derived from an EMBL/GenBank/DDBJ whole genome shotgun (WGS) entry which is preliminary data.</text>
</comment>
<accession>A0A4R4JKQ2</accession>
<dbReference type="EMBL" id="PUJX01000004">
    <property type="protein sequence ID" value="TDB54352.1"/>
    <property type="molecule type" value="Genomic_DNA"/>
</dbReference>
<evidence type="ECO:0000313" key="1">
    <source>
        <dbReference type="EMBL" id="TDB54352.1"/>
    </source>
</evidence>
<gene>
    <name evidence="1" type="ORF">C5468_04070</name>
</gene>
<dbReference type="AlphaFoldDB" id="A0A4R4JKQ2"/>